<dbReference type="InterPro" id="IPR036409">
    <property type="entry name" value="Aldolase_II/adducin_N_sf"/>
</dbReference>
<dbReference type="GO" id="GO:0046872">
    <property type="term" value="F:metal ion binding"/>
    <property type="evidence" value="ECO:0007669"/>
    <property type="project" value="UniProtKB-KW"/>
</dbReference>
<dbReference type="EMBL" id="KL584717">
    <property type="protein sequence ID" value="KEQ70502.1"/>
    <property type="molecule type" value="Genomic_DNA"/>
</dbReference>
<accession>A0A074WL12</accession>
<dbReference type="Proteomes" id="UP000027730">
    <property type="component" value="Unassembled WGS sequence"/>
</dbReference>
<gene>
    <name evidence="4" type="ORF">M436DRAFT_66407</name>
</gene>
<dbReference type="InterPro" id="IPR001303">
    <property type="entry name" value="Aldolase_II/adducin_N"/>
</dbReference>
<name>A0A074WL12_9PEZI</name>
<dbReference type="Gene3D" id="3.40.225.10">
    <property type="entry name" value="Class II aldolase/adducin N-terminal domain"/>
    <property type="match status" value="1"/>
</dbReference>
<organism evidence="4 5">
    <name type="scientific">Aureobasidium namibiae CBS 147.97</name>
    <dbReference type="NCBI Taxonomy" id="1043004"/>
    <lineage>
        <taxon>Eukaryota</taxon>
        <taxon>Fungi</taxon>
        <taxon>Dikarya</taxon>
        <taxon>Ascomycota</taxon>
        <taxon>Pezizomycotina</taxon>
        <taxon>Dothideomycetes</taxon>
        <taxon>Dothideomycetidae</taxon>
        <taxon>Dothideales</taxon>
        <taxon>Saccotheciaceae</taxon>
        <taxon>Aureobasidium</taxon>
    </lineage>
</organism>
<dbReference type="RefSeq" id="XP_013424659.1">
    <property type="nucleotide sequence ID" value="XM_013569205.1"/>
</dbReference>
<proteinExistence type="predicted"/>
<protein>
    <submittedName>
        <fullName evidence="4">Arad-like aldolase/epimerase</fullName>
    </submittedName>
</protein>
<sequence length="271" mass="29633">MPSSLDQLWCTLVTANHILDCFSLVTGYGHISARNPLTNTTFFFDPVDPPSLITSSAGYLEWNISNVAYIVNGSVSLSPSSEIWIHQAIYKRYPSINSVVHSHSRAVLPFADTNIPLVPQFNLEAVLGQQVPVFDIADYYAPNESHSFLVNLPHLGAALADTFSTPENNATRRNNLPDYPVVLQRAHGLSAAATSIEHAVWAAWSAQDAANIASNSLTVLGAYQGSAARLTNFTEQELRDSMALGHSGEVKDWPWFVDQVRRKGGYSNDAC</sequence>
<evidence type="ECO:0000256" key="1">
    <source>
        <dbReference type="ARBA" id="ARBA00022723"/>
    </source>
</evidence>
<keyword evidence="1" id="KW-0479">Metal-binding</keyword>
<dbReference type="SMART" id="SM01007">
    <property type="entry name" value="Aldolase_II"/>
    <property type="match status" value="1"/>
</dbReference>
<keyword evidence="2" id="KW-0456">Lyase</keyword>
<dbReference type="STRING" id="1043004.A0A074WL12"/>
<dbReference type="InterPro" id="IPR050197">
    <property type="entry name" value="Aldolase_class_II_sugar_metab"/>
</dbReference>
<feature type="domain" description="Class II aldolase/adducin N-terminal" evidence="3">
    <location>
        <begin position="10"/>
        <end position="214"/>
    </location>
</feature>
<dbReference type="HOGENOM" id="CLU_006033_2_2_1"/>
<dbReference type="GO" id="GO:0019323">
    <property type="term" value="P:pentose catabolic process"/>
    <property type="evidence" value="ECO:0007669"/>
    <property type="project" value="TreeGrafter"/>
</dbReference>
<dbReference type="PANTHER" id="PTHR22789:SF0">
    <property type="entry name" value="3-OXO-TETRONATE 4-PHOSPHATE DECARBOXYLASE-RELATED"/>
    <property type="match status" value="1"/>
</dbReference>
<keyword evidence="5" id="KW-1185">Reference proteome</keyword>
<dbReference type="SUPFAM" id="SSF53639">
    <property type="entry name" value="AraD/HMP-PK domain-like"/>
    <property type="match status" value="1"/>
</dbReference>
<dbReference type="GO" id="GO:0005829">
    <property type="term" value="C:cytosol"/>
    <property type="evidence" value="ECO:0007669"/>
    <property type="project" value="TreeGrafter"/>
</dbReference>
<dbReference type="GO" id="GO:0016832">
    <property type="term" value="F:aldehyde-lyase activity"/>
    <property type="evidence" value="ECO:0007669"/>
    <property type="project" value="TreeGrafter"/>
</dbReference>
<dbReference type="GeneID" id="25414047"/>
<evidence type="ECO:0000259" key="3">
    <source>
        <dbReference type="SMART" id="SM01007"/>
    </source>
</evidence>
<dbReference type="PANTHER" id="PTHR22789">
    <property type="entry name" value="FUCULOSE PHOSPHATE ALDOLASE"/>
    <property type="match status" value="1"/>
</dbReference>
<dbReference type="Pfam" id="PF00596">
    <property type="entry name" value="Aldolase_II"/>
    <property type="match status" value="1"/>
</dbReference>
<evidence type="ECO:0000313" key="5">
    <source>
        <dbReference type="Proteomes" id="UP000027730"/>
    </source>
</evidence>
<evidence type="ECO:0000313" key="4">
    <source>
        <dbReference type="EMBL" id="KEQ70502.1"/>
    </source>
</evidence>
<evidence type="ECO:0000256" key="2">
    <source>
        <dbReference type="ARBA" id="ARBA00023239"/>
    </source>
</evidence>
<reference evidence="4 5" key="1">
    <citation type="journal article" date="2014" name="BMC Genomics">
        <title>Genome sequencing of four Aureobasidium pullulans varieties: biotechnological potential, stress tolerance, and description of new species.</title>
        <authorList>
            <person name="Gostin Ar C."/>
            <person name="Ohm R.A."/>
            <person name="Kogej T."/>
            <person name="Sonjak S."/>
            <person name="Turk M."/>
            <person name="Zajc J."/>
            <person name="Zalar P."/>
            <person name="Grube M."/>
            <person name="Sun H."/>
            <person name="Han J."/>
            <person name="Sharma A."/>
            <person name="Chiniquy J."/>
            <person name="Ngan C.Y."/>
            <person name="Lipzen A."/>
            <person name="Barry K."/>
            <person name="Grigoriev I.V."/>
            <person name="Gunde-Cimerman N."/>
        </authorList>
    </citation>
    <scope>NUCLEOTIDE SEQUENCE [LARGE SCALE GENOMIC DNA]</scope>
    <source>
        <strain evidence="4 5">CBS 147.97</strain>
    </source>
</reference>
<dbReference type="AlphaFoldDB" id="A0A074WL12"/>
<dbReference type="OrthoDB" id="2932980at2759"/>